<dbReference type="SUPFAM" id="SSF109854">
    <property type="entry name" value="DinB/YfiT-like putative metalloenzymes"/>
    <property type="match status" value="1"/>
</dbReference>
<dbReference type="Proteomes" id="UP001250181">
    <property type="component" value="Unassembled WGS sequence"/>
</dbReference>
<accession>A0ABU3QSW2</accession>
<dbReference type="InterPro" id="IPR016181">
    <property type="entry name" value="Acyl_CoA_acyltransferase"/>
</dbReference>
<feature type="domain" description="N-acetyltransferase" evidence="1">
    <location>
        <begin position="199"/>
        <end position="356"/>
    </location>
</feature>
<dbReference type="Pfam" id="PF11716">
    <property type="entry name" value="MDMPI_N"/>
    <property type="match status" value="1"/>
</dbReference>
<name>A0ABU3QSW2_9ACTN</name>
<keyword evidence="2" id="KW-0808">Transferase</keyword>
<dbReference type="Gene3D" id="3.40.630.30">
    <property type="match status" value="1"/>
</dbReference>
<proteinExistence type="predicted"/>
<organism evidence="2 3">
    <name type="scientific">Streptomyces tamarix</name>
    <dbReference type="NCBI Taxonomy" id="3078565"/>
    <lineage>
        <taxon>Bacteria</taxon>
        <taxon>Bacillati</taxon>
        <taxon>Actinomycetota</taxon>
        <taxon>Actinomycetes</taxon>
        <taxon>Kitasatosporales</taxon>
        <taxon>Streptomycetaceae</taxon>
        <taxon>Streptomyces</taxon>
    </lineage>
</organism>
<dbReference type="InterPro" id="IPR000182">
    <property type="entry name" value="GNAT_dom"/>
</dbReference>
<dbReference type="EMBL" id="JAWCTQ010000050">
    <property type="protein sequence ID" value="MDT9685883.1"/>
    <property type="molecule type" value="Genomic_DNA"/>
</dbReference>
<dbReference type="Pfam" id="PF13302">
    <property type="entry name" value="Acetyltransf_3"/>
    <property type="match status" value="1"/>
</dbReference>
<dbReference type="CDD" id="cd04301">
    <property type="entry name" value="NAT_SF"/>
    <property type="match status" value="1"/>
</dbReference>
<dbReference type="SUPFAM" id="SSF55729">
    <property type="entry name" value="Acyl-CoA N-acyltransferases (Nat)"/>
    <property type="match status" value="1"/>
</dbReference>
<dbReference type="EC" id="2.3.1.-" evidence="2"/>
<dbReference type="InterPro" id="IPR051908">
    <property type="entry name" value="Ribosomal_N-acetyltransferase"/>
</dbReference>
<sequence>MTIMGPHDIDEAVTATASALRDVTGRDWSVPAAGLEWSCFDTAVHIASDFVGYATQLTGRATDGYAPFDIVAGPGATPEGLVRVLEATGGLLSAAVLRTPPDVRAWHPYGDAGGDGFAAMGVVEALVHTRDILDALGAHGWQPPGHLCARVLERLFPQAPRGGDPWRTLLWATGRGELDGLPRPGAWRWYADPIRSERLVLCEVSPVVAADLHGGGSGGFAWAEGGPEEGTRFAGGLVVRAREAGTYRPGWGTYAIVRASDRRAVGGIGFHAAPDANGEAEIGYDIVESARGHGYATEALRALVDWAFTHPEAKVLRATVDHGNAPSHAVVTRAGFTPAGSTDDSVRYVLPRRPITGEQGEIR</sequence>
<keyword evidence="2" id="KW-0012">Acyltransferase</keyword>
<reference evidence="2 3" key="1">
    <citation type="submission" date="2023-09" db="EMBL/GenBank/DDBJ databases">
        <title>Streptomyces sp. nov.: A antagonism against Alternaria gaisen Producing Streptochlin, Isolated from Tamarix root soil.</title>
        <authorList>
            <person name="Chen Y."/>
        </authorList>
    </citation>
    <scope>NUCLEOTIDE SEQUENCE [LARGE SCALE GENOMIC DNA]</scope>
    <source>
        <strain evidence="2 3">TRM76323</strain>
    </source>
</reference>
<dbReference type="GO" id="GO:0016746">
    <property type="term" value="F:acyltransferase activity"/>
    <property type="evidence" value="ECO:0007669"/>
    <property type="project" value="UniProtKB-KW"/>
</dbReference>
<dbReference type="RefSeq" id="WP_315880923.1">
    <property type="nucleotide sequence ID" value="NZ_JAWCTQ010000050.1"/>
</dbReference>
<evidence type="ECO:0000313" key="3">
    <source>
        <dbReference type="Proteomes" id="UP001250181"/>
    </source>
</evidence>
<dbReference type="Gene3D" id="1.20.120.450">
    <property type="entry name" value="dinb family like domain"/>
    <property type="match status" value="1"/>
</dbReference>
<dbReference type="InterPro" id="IPR024344">
    <property type="entry name" value="MDMPI_metal-binding"/>
</dbReference>
<keyword evidence="3" id="KW-1185">Reference proteome</keyword>
<gene>
    <name evidence="2" type="ORF">RND61_28010</name>
</gene>
<dbReference type="PROSITE" id="PS51186">
    <property type="entry name" value="GNAT"/>
    <property type="match status" value="1"/>
</dbReference>
<evidence type="ECO:0000259" key="1">
    <source>
        <dbReference type="PROSITE" id="PS51186"/>
    </source>
</evidence>
<evidence type="ECO:0000313" key="2">
    <source>
        <dbReference type="EMBL" id="MDT9685883.1"/>
    </source>
</evidence>
<dbReference type="PANTHER" id="PTHR43441">
    <property type="entry name" value="RIBOSOMAL-PROTEIN-SERINE ACETYLTRANSFERASE"/>
    <property type="match status" value="1"/>
</dbReference>
<dbReference type="PANTHER" id="PTHR43441:SF6">
    <property type="entry name" value="N-ACETYLTRANSFERASE DOMAIN-CONTAINING PROTEIN"/>
    <property type="match status" value="1"/>
</dbReference>
<comment type="caution">
    <text evidence="2">The sequence shown here is derived from an EMBL/GenBank/DDBJ whole genome shotgun (WGS) entry which is preliminary data.</text>
</comment>
<protein>
    <submittedName>
        <fullName evidence="2">GNAT family N-acetyltransferase</fullName>
        <ecNumber evidence="2">2.3.1.-</ecNumber>
    </submittedName>
</protein>
<dbReference type="InterPro" id="IPR034660">
    <property type="entry name" value="DinB/YfiT-like"/>
</dbReference>